<dbReference type="RefSeq" id="WP_011012640.1">
    <property type="nucleotide sequence ID" value="NC_003413.1"/>
</dbReference>
<evidence type="ECO:0000313" key="2">
    <source>
        <dbReference type="Proteomes" id="UP000324354"/>
    </source>
</evidence>
<protein>
    <submittedName>
        <fullName evidence="1">Metal-binding protein</fullName>
    </submittedName>
</protein>
<dbReference type="PIRSF" id="PIRSF018748">
    <property type="entry name" value="UCP018748"/>
    <property type="match status" value="1"/>
</dbReference>
<evidence type="ECO:0000313" key="1">
    <source>
        <dbReference type="EMBL" id="QEK79120.1"/>
    </source>
</evidence>
<dbReference type="Pfam" id="PF10050">
    <property type="entry name" value="DUF2284"/>
    <property type="match status" value="1"/>
</dbReference>
<gene>
    <name evidence="1" type="ORF">PFDSM3638_07500</name>
</gene>
<dbReference type="GeneID" id="13300800"/>
<proteinExistence type="predicted"/>
<dbReference type="GeneID" id="41713308"/>
<reference evidence="1 2" key="1">
    <citation type="submission" date="2017-08" db="EMBL/GenBank/DDBJ databases">
        <title>Resequencing and Reannotation of the genome of Pyrococcus furiosus type strain DSM3638.</title>
        <authorList>
            <person name="Reichelt R.M."/>
            <person name="Bunk B."/>
        </authorList>
    </citation>
    <scope>NUCLEOTIDE SEQUENCE [LARGE SCALE GENOMIC DNA]</scope>
    <source>
        <strain evidence="1 2">DSM 3638</strain>
    </source>
</reference>
<dbReference type="EMBL" id="CP023154">
    <property type="protein sequence ID" value="QEK79120.1"/>
    <property type="molecule type" value="Genomic_DNA"/>
</dbReference>
<dbReference type="InterPro" id="IPR019271">
    <property type="entry name" value="DUF2284_metal-binding"/>
</dbReference>
<dbReference type="AlphaFoldDB" id="A0A5C0XWE8"/>
<name>A0A5C0XWE8_PYRFU</name>
<dbReference type="OrthoDB" id="73362at2157"/>
<dbReference type="Proteomes" id="UP000324354">
    <property type="component" value="Chromosome"/>
</dbReference>
<organism evidence="1 2">
    <name type="scientific">Pyrococcus furiosus (strain ATCC 43587 / DSM 3638 / JCM 8422 / Vc1)</name>
    <dbReference type="NCBI Taxonomy" id="186497"/>
    <lineage>
        <taxon>Archaea</taxon>
        <taxon>Methanobacteriati</taxon>
        <taxon>Methanobacteriota</taxon>
        <taxon>Thermococci</taxon>
        <taxon>Thermococcales</taxon>
        <taxon>Thermococcaceae</taxon>
        <taxon>Pyrococcus</taxon>
    </lineage>
</organism>
<accession>A0A5C0XWE8</accession>
<sequence>MKVLWIKEINAKDIKVSPRPVWKCRTCPMYGKRPSCPPHVPEWKEGKALVSSYEKALLVKFEIDTEHFENEKREVLRWLLNKEKELFREGYYYALALFPGNCNLCEECSFEKSRVCVAPHLVRPSIDAIGIELTSITDINFNERVLYGLILMY</sequence>